<name>A0ABW4J2R5_9ACTN</name>
<dbReference type="InterPro" id="IPR009081">
    <property type="entry name" value="PP-bd_ACP"/>
</dbReference>
<gene>
    <name evidence="2" type="ORF">ACFSL4_33865</name>
</gene>
<evidence type="ECO:0000313" key="3">
    <source>
        <dbReference type="Proteomes" id="UP001597261"/>
    </source>
</evidence>
<dbReference type="PROSITE" id="PS50075">
    <property type="entry name" value="CARRIER"/>
    <property type="match status" value="1"/>
</dbReference>
<proteinExistence type="predicted"/>
<comment type="caution">
    <text evidence="2">The sequence shown here is derived from an EMBL/GenBank/DDBJ whole genome shotgun (WGS) entry which is preliminary data.</text>
</comment>
<feature type="domain" description="Carrier" evidence="1">
    <location>
        <begin position="4"/>
        <end position="80"/>
    </location>
</feature>
<evidence type="ECO:0000313" key="2">
    <source>
        <dbReference type="EMBL" id="MFD1663023.1"/>
    </source>
</evidence>
<accession>A0ABW4J2R5</accession>
<evidence type="ECO:0000259" key="1">
    <source>
        <dbReference type="PROSITE" id="PS50075"/>
    </source>
</evidence>
<dbReference type="Pfam" id="PF00550">
    <property type="entry name" value="PP-binding"/>
    <property type="match status" value="1"/>
</dbReference>
<dbReference type="RefSeq" id="WP_381091482.1">
    <property type="nucleotide sequence ID" value="NZ_JBHUDX010000110.1"/>
</dbReference>
<dbReference type="Proteomes" id="UP001597261">
    <property type="component" value="Unassembled WGS sequence"/>
</dbReference>
<dbReference type="Gene3D" id="1.10.1200.10">
    <property type="entry name" value="ACP-like"/>
    <property type="match status" value="1"/>
</dbReference>
<dbReference type="EMBL" id="JBHUDX010000110">
    <property type="protein sequence ID" value="MFD1663023.1"/>
    <property type="molecule type" value="Genomic_DNA"/>
</dbReference>
<dbReference type="InterPro" id="IPR036736">
    <property type="entry name" value="ACP-like_sf"/>
</dbReference>
<sequence length="81" mass="9049">MDRSDAETLVKDAIARVVPGADLSRLGPEDPFRDALEFDSLDFLNFVEILSERSGLHIDEEDYPRLTTLKDAGEFLVARAP</sequence>
<organism evidence="2 3">
    <name type="scientific">Streptomyces caeni</name>
    <dbReference type="NCBI Taxonomy" id="2307231"/>
    <lineage>
        <taxon>Bacteria</taxon>
        <taxon>Bacillati</taxon>
        <taxon>Actinomycetota</taxon>
        <taxon>Actinomycetes</taxon>
        <taxon>Kitasatosporales</taxon>
        <taxon>Streptomycetaceae</taxon>
        <taxon>Streptomyces</taxon>
    </lineage>
</organism>
<dbReference type="SUPFAM" id="SSF47336">
    <property type="entry name" value="ACP-like"/>
    <property type="match status" value="1"/>
</dbReference>
<protein>
    <submittedName>
        <fullName evidence="2">Acyl carrier protein</fullName>
    </submittedName>
</protein>
<reference evidence="3" key="1">
    <citation type="journal article" date="2019" name="Int. J. Syst. Evol. Microbiol.">
        <title>The Global Catalogue of Microorganisms (GCM) 10K type strain sequencing project: providing services to taxonomists for standard genome sequencing and annotation.</title>
        <authorList>
            <consortium name="The Broad Institute Genomics Platform"/>
            <consortium name="The Broad Institute Genome Sequencing Center for Infectious Disease"/>
            <person name="Wu L."/>
            <person name="Ma J."/>
        </authorList>
    </citation>
    <scope>NUCLEOTIDE SEQUENCE [LARGE SCALE GENOMIC DNA]</scope>
    <source>
        <strain evidence="3">CGMCC 1.12470</strain>
    </source>
</reference>
<keyword evidence="3" id="KW-1185">Reference proteome</keyword>